<comment type="caution">
    <text evidence="3">The sequence shown here is derived from an EMBL/GenBank/DDBJ whole genome shotgun (WGS) entry which is preliminary data.</text>
</comment>
<dbReference type="CDD" id="cd01647">
    <property type="entry name" value="RT_LTR"/>
    <property type="match status" value="1"/>
</dbReference>
<dbReference type="InterPro" id="IPR043128">
    <property type="entry name" value="Rev_trsase/Diguanyl_cyclase"/>
</dbReference>
<evidence type="ECO:0000313" key="3">
    <source>
        <dbReference type="EMBL" id="CAH2099948.1"/>
    </source>
</evidence>
<feature type="domain" description="Reverse transcriptase" evidence="2">
    <location>
        <begin position="1"/>
        <end position="82"/>
    </location>
</feature>
<evidence type="ECO:0000313" key="4">
    <source>
        <dbReference type="Proteomes" id="UP001153954"/>
    </source>
</evidence>
<dbReference type="Pfam" id="PF17919">
    <property type="entry name" value="RT_RNaseH_2"/>
    <property type="match status" value="1"/>
</dbReference>
<dbReference type="Gene3D" id="3.30.70.270">
    <property type="match status" value="2"/>
</dbReference>
<keyword evidence="1" id="KW-0511">Multifunctional enzyme</keyword>
<dbReference type="SUPFAM" id="SSF56672">
    <property type="entry name" value="DNA/RNA polymerases"/>
    <property type="match status" value="1"/>
</dbReference>
<dbReference type="InterPro" id="IPR041577">
    <property type="entry name" value="RT_RNaseH_2"/>
</dbReference>
<dbReference type="AlphaFoldDB" id="A0AAU9UPN8"/>
<dbReference type="PANTHER" id="PTHR37984:SF5">
    <property type="entry name" value="PROTEIN NYNRIN-LIKE"/>
    <property type="match status" value="1"/>
</dbReference>
<dbReference type="EMBL" id="CAKOGL010000022">
    <property type="protein sequence ID" value="CAH2099948.1"/>
    <property type="molecule type" value="Genomic_DNA"/>
</dbReference>
<organism evidence="3 4">
    <name type="scientific">Euphydryas editha</name>
    <name type="common">Edith's checkerspot</name>
    <dbReference type="NCBI Taxonomy" id="104508"/>
    <lineage>
        <taxon>Eukaryota</taxon>
        <taxon>Metazoa</taxon>
        <taxon>Ecdysozoa</taxon>
        <taxon>Arthropoda</taxon>
        <taxon>Hexapoda</taxon>
        <taxon>Insecta</taxon>
        <taxon>Pterygota</taxon>
        <taxon>Neoptera</taxon>
        <taxon>Endopterygota</taxon>
        <taxon>Lepidoptera</taxon>
        <taxon>Glossata</taxon>
        <taxon>Ditrysia</taxon>
        <taxon>Papilionoidea</taxon>
        <taxon>Nymphalidae</taxon>
        <taxon>Nymphalinae</taxon>
        <taxon>Euphydryas</taxon>
    </lineage>
</organism>
<gene>
    <name evidence="3" type="ORF">EEDITHA_LOCUS14866</name>
</gene>
<dbReference type="FunFam" id="3.30.70.270:FF:000003">
    <property type="entry name" value="Transposon Ty3-G Gag-Pol polyprotein"/>
    <property type="match status" value="1"/>
</dbReference>
<accession>A0AAU9UPN8</accession>
<dbReference type="InterPro" id="IPR043502">
    <property type="entry name" value="DNA/RNA_pol_sf"/>
</dbReference>
<dbReference type="Proteomes" id="UP001153954">
    <property type="component" value="Unassembled WGS sequence"/>
</dbReference>
<evidence type="ECO:0000259" key="2">
    <source>
        <dbReference type="PROSITE" id="PS50878"/>
    </source>
</evidence>
<dbReference type="PANTHER" id="PTHR37984">
    <property type="entry name" value="PROTEIN CBG26694"/>
    <property type="match status" value="1"/>
</dbReference>
<sequence>MPFGLKNAPSTFQRLMNTVLSGLRGLHCYIYLDDCILYSADLPSHIDKLTLVLERFCQNNLKLQPDKCEFLRREVTYLGHVITDAGVSSYPEKVRAIEGLPAPKNPKDVKSFLERRRFHWTQEQEFAFQTLKQKLISAPLLQYPDYSKPFILTTDACNYAVGAILSQGEIGKDKPIAYA</sequence>
<dbReference type="InterPro" id="IPR050951">
    <property type="entry name" value="Retrovirus_Pol_polyprotein"/>
</dbReference>
<dbReference type="InterPro" id="IPR000477">
    <property type="entry name" value="RT_dom"/>
</dbReference>
<dbReference type="PROSITE" id="PS50878">
    <property type="entry name" value="RT_POL"/>
    <property type="match status" value="1"/>
</dbReference>
<reference evidence="3" key="1">
    <citation type="submission" date="2022-03" db="EMBL/GenBank/DDBJ databases">
        <authorList>
            <person name="Tunstrom K."/>
        </authorList>
    </citation>
    <scope>NUCLEOTIDE SEQUENCE</scope>
</reference>
<dbReference type="GO" id="GO:0071897">
    <property type="term" value="P:DNA biosynthetic process"/>
    <property type="evidence" value="ECO:0007669"/>
    <property type="project" value="UniProtKB-ARBA"/>
</dbReference>
<dbReference type="GO" id="GO:0003824">
    <property type="term" value="F:catalytic activity"/>
    <property type="evidence" value="ECO:0007669"/>
    <property type="project" value="UniProtKB-KW"/>
</dbReference>
<keyword evidence="4" id="KW-1185">Reference proteome</keyword>
<evidence type="ECO:0000256" key="1">
    <source>
        <dbReference type="ARBA" id="ARBA00023268"/>
    </source>
</evidence>
<protein>
    <recommendedName>
        <fullName evidence="2">Reverse transcriptase domain-containing protein</fullName>
    </recommendedName>
</protein>
<dbReference type="Pfam" id="PF00078">
    <property type="entry name" value="RVT_1"/>
    <property type="match status" value="1"/>
</dbReference>
<name>A0AAU9UPN8_EUPED</name>
<proteinExistence type="predicted"/>